<dbReference type="HOGENOM" id="CLU_2249005_0_0_6"/>
<evidence type="ECO:0000313" key="2">
    <source>
        <dbReference type="Proteomes" id="UP000001188"/>
    </source>
</evidence>
<organism evidence="1 2">
    <name type="scientific">Xanthomonas campestris pv. campestris (strain B100)</name>
    <dbReference type="NCBI Taxonomy" id="509169"/>
    <lineage>
        <taxon>Bacteria</taxon>
        <taxon>Pseudomonadati</taxon>
        <taxon>Pseudomonadota</taxon>
        <taxon>Gammaproteobacteria</taxon>
        <taxon>Lysobacterales</taxon>
        <taxon>Lysobacteraceae</taxon>
        <taxon>Xanthomonas</taxon>
    </lineage>
</organism>
<sequence>MGVPGKALATEVAPTQAVLARLSGPLRVVGSPECRRSALGREGIPDNDRRARVRSYAVANRRTRLINHHSEGWLTTNPSHHSKRPAQLMVPASFNRLIRSARLS</sequence>
<dbReference type="EMBL" id="AM920689">
    <property type="protein sequence ID" value="CAP51559.1"/>
    <property type="molecule type" value="Genomic_DNA"/>
</dbReference>
<name>B0RSX3_XANCB</name>
<gene>
    <name evidence="1" type="ORF">XCCB100_2204</name>
</gene>
<dbReference type="KEGG" id="xca:xcc-b100_2204"/>
<dbReference type="Proteomes" id="UP000001188">
    <property type="component" value="Chromosome"/>
</dbReference>
<accession>B0RSX3</accession>
<proteinExistence type="predicted"/>
<evidence type="ECO:0000313" key="1">
    <source>
        <dbReference type="EMBL" id="CAP51559.1"/>
    </source>
</evidence>
<reference evidence="1 2" key="1">
    <citation type="journal article" date="2008" name="J. Biotechnol.">
        <title>The genome of Xanthomonas campestris pv. campestris B100 and its use for the reconstruction of metabolic pathways involved in xanthan biosynthesis.</title>
        <authorList>
            <person name="Vorholter F.J."/>
            <person name="Schneiker S."/>
            <person name="Goesmann A."/>
            <person name="Krause L."/>
            <person name="Bekel T."/>
            <person name="Kaiser O."/>
            <person name="Linke B."/>
            <person name="Patschkowski T."/>
            <person name="Ruckert C."/>
            <person name="Schmid J."/>
            <person name="Sidhu V.K."/>
            <person name="Sieber V."/>
            <person name="Tauch A."/>
            <person name="Watt S.A."/>
            <person name="Weisshaar B."/>
            <person name="Becker A."/>
            <person name="Niehaus K."/>
            <person name="Puhler A."/>
        </authorList>
    </citation>
    <scope>NUCLEOTIDE SEQUENCE [LARGE SCALE GENOMIC DNA]</scope>
    <source>
        <strain evidence="1 2">B100</strain>
    </source>
</reference>
<protein>
    <submittedName>
        <fullName evidence="1">Uncharacterized protein</fullName>
    </submittedName>
</protein>
<dbReference type="AlphaFoldDB" id="B0RSX3"/>